<keyword evidence="2" id="KW-1185">Reference proteome</keyword>
<gene>
    <name evidence="1" type="ORF">QAD02_014330</name>
</gene>
<organism evidence="1 2">
    <name type="scientific">Eretmocerus hayati</name>
    <dbReference type="NCBI Taxonomy" id="131215"/>
    <lineage>
        <taxon>Eukaryota</taxon>
        <taxon>Metazoa</taxon>
        <taxon>Ecdysozoa</taxon>
        <taxon>Arthropoda</taxon>
        <taxon>Hexapoda</taxon>
        <taxon>Insecta</taxon>
        <taxon>Pterygota</taxon>
        <taxon>Neoptera</taxon>
        <taxon>Endopterygota</taxon>
        <taxon>Hymenoptera</taxon>
        <taxon>Apocrita</taxon>
        <taxon>Proctotrupomorpha</taxon>
        <taxon>Chalcidoidea</taxon>
        <taxon>Aphelinidae</taxon>
        <taxon>Aphelininae</taxon>
        <taxon>Eretmocerus</taxon>
    </lineage>
</organism>
<accession>A0ACC2P620</accession>
<dbReference type="EMBL" id="CM056742">
    <property type="protein sequence ID" value="KAJ8678543.1"/>
    <property type="molecule type" value="Genomic_DNA"/>
</dbReference>
<dbReference type="Proteomes" id="UP001239111">
    <property type="component" value="Chromosome 2"/>
</dbReference>
<evidence type="ECO:0000313" key="1">
    <source>
        <dbReference type="EMBL" id="KAJ8678543.1"/>
    </source>
</evidence>
<proteinExistence type="predicted"/>
<sequence length="414" mass="46692">MALLGGTHLILAIISACSSLNISRHRSYTYDFLHQGNETIKYDSRITLGNNSVLYALCNGEKLPKEMNCDVIRETPTLLSSAGLKQMCKLTLIADANKRLVTEEPFMSLNSFGPNRVIIVWGQTDGKGRYGVQYIWYTILDMLTCVAVDLDFFFDSDRFFVMSNPIVYDNAFDVIITNKAICGSEQCRLSYDRRGKRIGQPAPFPSDYQFIETTPVMPFSNSKGFYQVGIDVERRRLGVAHLSPEGVRRDFVSSPINQFTSLLGSISSVHELMSVCWPEVRSVWPERLQIVCIQFDAEANVMIDAEFQVTESVKRTAVHNSADGGILLVAMECSELVCERFSIVDVRHDGYRREPFWMDLGIKLNDPNDANDVNIDVSESADEICFIFSRVRVESRQQADAKVSLQLYTICVAK</sequence>
<comment type="caution">
    <text evidence="1">The sequence shown here is derived from an EMBL/GenBank/DDBJ whole genome shotgun (WGS) entry which is preliminary data.</text>
</comment>
<evidence type="ECO:0000313" key="2">
    <source>
        <dbReference type="Proteomes" id="UP001239111"/>
    </source>
</evidence>
<reference evidence="1" key="1">
    <citation type="submission" date="2023-04" db="EMBL/GenBank/DDBJ databases">
        <title>A chromosome-level genome assembly of the parasitoid wasp Eretmocerus hayati.</title>
        <authorList>
            <person name="Zhong Y."/>
            <person name="Liu S."/>
            <person name="Liu Y."/>
        </authorList>
    </citation>
    <scope>NUCLEOTIDE SEQUENCE</scope>
    <source>
        <strain evidence="1">ZJU_SS_LIU_2023</strain>
    </source>
</reference>
<name>A0ACC2P620_9HYME</name>
<protein>
    <submittedName>
        <fullName evidence="1">Uncharacterized protein</fullName>
    </submittedName>
</protein>